<evidence type="ECO:0000313" key="3">
    <source>
        <dbReference type="EMBL" id="KAF2999366.1"/>
    </source>
</evidence>
<name>A0A9P4TBI8_CURKU</name>
<dbReference type="InterPro" id="IPR058348">
    <property type="entry name" value="DUF8035"/>
</dbReference>
<feature type="compositionally biased region" description="Polar residues" evidence="1">
    <location>
        <begin position="425"/>
        <end position="435"/>
    </location>
</feature>
<feature type="region of interest" description="Disordered" evidence="1">
    <location>
        <begin position="1527"/>
        <end position="1572"/>
    </location>
</feature>
<feature type="compositionally biased region" description="Polar residues" evidence="1">
    <location>
        <begin position="1535"/>
        <end position="1561"/>
    </location>
</feature>
<dbReference type="PANTHER" id="PTHR11106">
    <property type="entry name" value="GANGLIOSIDE INDUCED DIFFERENTIATION ASSOCIATED PROTEIN 2-RELATED"/>
    <property type="match status" value="1"/>
</dbReference>
<dbReference type="PROSITE" id="PS51154">
    <property type="entry name" value="MACRO"/>
    <property type="match status" value="2"/>
</dbReference>
<dbReference type="InterPro" id="IPR056223">
    <property type="entry name" value="PH_24"/>
</dbReference>
<proteinExistence type="predicted"/>
<organism evidence="3 4">
    <name type="scientific">Curvularia kusanoi</name>
    <name type="common">Cochliobolus kusanoi</name>
    <dbReference type="NCBI Taxonomy" id="90978"/>
    <lineage>
        <taxon>Eukaryota</taxon>
        <taxon>Fungi</taxon>
        <taxon>Dikarya</taxon>
        <taxon>Ascomycota</taxon>
        <taxon>Pezizomycotina</taxon>
        <taxon>Dothideomycetes</taxon>
        <taxon>Pleosporomycetidae</taxon>
        <taxon>Pleosporales</taxon>
        <taxon>Pleosporineae</taxon>
        <taxon>Pleosporaceae</taxon>
        <taxon>Curvularia</taxon>
    </lineage>
</organism>
<dbReference type="InterPro" id="IPR043472">
    <property type="entry name" value="Macro_dom-like"/>
</dbReference>
<dbReference type="Pfam" id="PF26118">
    <property type="entry name" value="DUF8035"/>
    <property type="match status" value="1"/>
</dbReference>
<feature type="compositionally biased region" description="Acidic residues" evidence="1">
    <location>
        <begin position="115"/>
        <end position="134"/>
    </location>
</feature>
<dbReference type="OrthoDB" id="6133115at2759"/>
<dbReference type="Gene3D" id="3.40.220.10">
    <property type="entry name" value="Leucine Aminopeptidase, subunit E, domain 1"/>
    <property type="match status" value="2"/>
</dbReference>
<accession>A0A9P4TBI8</accession>
<sequence length="1839" mass="204705">MTEIRLATASNVRSFQILAHALVSSDSKWKEQVALEALDDEFGRFRVWSGNLGALQKGHSSLDYRLRDSPLLSGNTLRFLEELEHNLEEAIAIVSGSRLPFEEQSKPSSAKGVDGEDEDDDDFFSDDDDDEEGEGCGQKQELTMRYEEIVDIVDNLYKLSVRIRTPTIRSRSLKAASYQPKDPDTGVDILGSYAQYDKQHVRELLRDLRKSQDEDVESNDESLVSRLAQGITLRRRQFKYWKRHRDKLSSSTAHDAEKDVKEKQTVEMPNISLHDGKSALKESPLDTSLPVLLIKEAPSQKTSKTMLSGTEATHHHQSLDDIVDTKSVTSYAATVTDINGKGVNLPPPPKDAIVKVGETSTVDTRDKCPVCFLRTDAEGMGDFANHVANHLERLAVFALPNSDEEDADGASSVASRGRSGSTASQDASDMSLPSDTSDELELSEIATQQPKKSVEAPLFYDENQEDTHTGQSLLSAESLLLIPDVSQDRFDAVLAHRVEENESDDDEVDNDEDSKTATADIEAHLDHLEKFRAYLLSLPGAQTVRFFKRYGAWKGHAIFDKGVYAAQALELFDRALYPDVNLKLGTETNSNKLRFSVQSKQEAPPPPSRQSTLGTKNLDEQSISSPSMQYDDEGGHNLPCEYVIHASRPHYGKNKGMGQFNVLTECYRSALKIALLSNFKTIAFPCLCAGGSGFPPRVAARVALQEVREFLDSHAQHPFEKIIFVVKSASDEKAYMDFFPAFFPPTHGDLEAARSSELSASRASLAAQVLEARLEIQGATENLSAELKLYVPEFPKEVLEELSGTDEAFGSIRGFLLGSKPLKHDLADLNLLCSVMQAVCSSVRELTGSAKNMPYSGGQSHKTLWNDFNDRRKTAYGSDLEELLRDCQDFAHYLDDILTRDGNELEDMKPTRARLDQFKTKQKDQVRDRLDEALYAREFQRESNAPNRDVVRLHQIPSVAQLYASNKLEEKATMVRPSDVFNQTVCLIREDITKLEVTIIVNSTDMTFAGMGTLDRKVFNKGGFELREECAKLGVCKEGDVKLTGGYNLPSKHVLHVVPPEQWTKNTKDVLRQIYREVLHTAHSLHATSIAIPAIGTGMLGYPRRDCAALAMEEVNRFLETTESSTMLEKIVLVVYSSNDEFVYKSVLPVYFPPTDREVNKTLYASHPILKKAPEPSETVPAPKRTLFGSISDAVRNLGSPSSRKRPAAHTWRAINTYEEHALISFESHAKDCDTCKNVEQIYQEKKDLCEHGYPLAQTLLWYMNMGSDQLVYTRPVQIRQSIRLEVPEDMFPLSLTLLRLVEVSSRDEGRERPWISPNRAYTTVVRGQPEQDDGATGPTIYTAETARASVEVWSTAERTWSPASPSECIIFIRPGKLDVYEAHAPSTAQKPLLTFTLDANAVITSHGDRHGLVIRGAVSTQINNNARIMLVSQDEAESDSLRAKLKRANPDLHVGQIGQVDQPSARNAKEEDRYEGQAGQVDSPEIRGEVTPVSSPPQGSEQTHPFSAESSPLKGRLRPLQEKMQRLSEAASRFNKQQPSQQSTTIAELGGDSSSSSQLHRFNDESRPISSQDTLTALEHQILRHLDEDLKSRPGSYIGQTTKDIASALERPSEVVSAAIESLAKQGYIHNTINKSTWVVSHTPQELPALGGSTPQSSTPAEHSVATAIIRDATDFRDTPPSPVLAATSSEVPSSSVNTAPAANIETLGDDDSSLYPYDPATRWTRIDASYVDPQVLTDLGEEFHADGYSVVVHRVLRRGELDEWVKKTIDFRLRKNEIARARRGVSGHTWLDKGKQRGDGKDDRDQRQENLDRLIAGDMREDELRHFKADNEAENKR</sequence>
<feature type="domain" description="Macro" evidence="2">
    <location>
        <begin position="972"/>
        <end position="1152"/>
    </location>
</feature>
<dbReference type="Proteomes" id="UP000801428">
    <property type="component" value="Unassembled WGS sequence"/>
</dbReference>
<dbReference type="Pfam" id="PF24345">
    <property type="entry name" value="PH_24"/>
    <property type="match status" value="1"/>
</dbReference>
<feature type="region of interest" description="Disordered" evidence="1">
    <location>
        <begin position="1676"/>
        <end position="1701"/>
    </location>
</feature>
<reference evidence="3" key="1">
    <citation type="submission" date="2019-04" db="EMBL/GenBank/DDBJ databases">
        <title>Sequencing of skin fungus with MAO and IRED activity.</title>
        <authorList>
            <person name="Marsaioli A.J."/>
            <person name="Bonatto J.M.C."/>
            <person name="Reis Junior O."/>
        </authorList>
    </citation>
    <scope>NUCLEOTIDE SEQUENCE</scope>
    <source>
        <strain evidence="3">30M1</strain>
    </source>
</reference>
<feature type="region of interest" description="Disordered" evidence="1">
    <location>
        <begin position="1448"/>
        <end position="1515"/>
    </location>
</feature>
<evidence type="ECO:0000259" key="2">
    <source>
        <dbReference type="PROSITE" id="PS51154"/>
    </source>
</evidence>
<feature type="compositionally biased region" description="Polar residues" evidence="1">
    <location>
        <begin position="609"/>
        <end position="628"/>
    </location>
</feature>
<dbReference type="PANTHER" id="PTHR11106:SF27">
    <property type="entry name" value="MACRO DOMAIN-CONTAINING PROTEIN"/>
    <property type="match status" value="1"/>
</dbReference>
<dbReference type="SMART" id="SM00506">
    <property type="entry name" value="A1pp"/>
    <property type="match status" value="1"/>
</dbReference>
<evidence type="ECO:0000313" key="4">
    <source>
        <dbReference type="Proteomes" id="UP000801428"/>
    </source>
</evidence>
<keyword evidence="4" id="KW-1185">Reference proteome</keyword>
<dbReference type="Pfam" id="PF01661">
    <property type="entry name" value="Macro"/>
    <property type="match status" value="2"/>
</dbReference>
<feature type="compositionally biased region" description="Polar residues" evidence="1">
    <location>
        <begin position="1493"/>
        <end position="1511"/>
    </location>
</feature>
<evidence type="ECO:0000256" key="1">
    <source>
        <dbReference type="SAM" id="MobiDB-lite"/>
    </source>
</evidence>
<feature type="domain" description="Macro" evidence="2">
    <location>
        <begin position="508"/>
        <end position="743"/>
    </location>
</feature>
<gene>
    <name evidence="3" type="ORF">E8E13_006177</name>
</gene>
<protein>
    <recommendedName>
        <fullName evidence="2">Macro domain-containing protein</fullName>
    </recommendedName>
</protein>
<feature type="compositionally biased region" description="Low complexity" evidence="1">
    <location>
        <begin position="409"/>
        <end position="424"/>
    </location>
</feature>
<dbReference type="InterPro" id="IPR002589">
    <property type="entry name" value="Macro_dom"/>
</dbReference>
<dbReference type="EMBL" id="SWKU01000017">
    <property type="protein sequence ID" value="KAF2999366.1"/>
    <property type="molecule type" value="Genomic_DNA"/>
</dbReference>
<feature type="compositionally biased region" description="Polar residues" evidence="1">
    <location>
        <begin position="1688"/>
        <end position="1701"/>
    </location>
</feature>
<feature type="region of interest" description="Disordered" evidence="1">
    <location>
        <begin position="596"/>
        <end position="629"/>
    </location>
</feature>
<dbReference type="SUPFAM" id="SSF52949">
    <property type="entry name" value="Macro domain-like"/>
    <property type="match status" value="2"/>
</dbReference>
<feature type="compositionally biased region" description="Basic and acidic residues" evidence="1">
    <location>
        <begin position="1792"/>
        <end position="1810"/>
    </location>
</feature>
<feature type="region of interest" description="Disordered" evidence="1">
    <location>
        <begin position="1791"/>
        <end position="1810"/>
    </location>
</feature>
<feature type="region of interest" description="Disordered" evidence="1">
    <location>
        <begin position="403"/>
        <end position="440"/>
    </location>
</feature>
<feature type="region of interest" description="Disordered" evidence="1">
    <location>
        <begin position="102"/>
        <end position="140"/>
    </location>
</feature>
<comment type="caution">
    <text evidence="3">The sequence shown here is derived from an EMBL/GenBank/DDBJ whole genome shotgun (WGS) entry which is preliminary data.</text>
</comment>